<dbReference type="Pfam" id="PF00300">
    <property type="entry name" value="His_Phos_1"/>
    <property type="match status" value="1"/>
</dbReference>
<accession>A0ABN9QZN3</accession>
<dbReference type="PANTHER" id="PTHR48100:SF1">
    <property type="entry name" value="HISTIDINE PHOSPHATASE FAMILY PROTEIN-RELATED"/>
    <property type="match status" value="1"/>
</dbReference>
<dbReference type="CDD" id="cd07067">
    <property type="entry name" value="HP_PGM_like"/>
    <property type="match status" value="1"/>
</dbReference>
<name>A0ABN9QZN3_9DINO</name>
<dbReference type="EMBL" id="CAUYUJ010005003">
    <property type="protein sequence ID" value="CAK0811899.1"/>
    <property type="molecule type" value="Genomic_DNA"/>
</dbReference>
<dbReference type="InterPro" id="IPR013078">
    <property type="entry name" value="His_Pase_superF_clade-1"/>
</dbReference>
<dbReference type="SMART" id="SM00855">
    <property type="entry name" value="PGAM"/>
    <property type="match status" value="1"/>
</dbReference>
<dbReference type="InterPro" id="IPR050275">
    <property type="entry name" value="PGM_Phosphatase"/>
</dbReference>
<dbReference type="Proteomes" id="UP001189429">
    <property type="component" value="Unassembled WGS sequence"/>
</dbReference>
<organism evidence="1 2">
    <name type="scientific">Prorocentrum cordatum</name>
    <dbReference type="NCBI Taxonomy" id="2364126"/>
    <lineage>
        <taxon>Eukaryota</taxon>
        <taxon>Sar</taxon>
        <taxon>Alveolata</taxon>
        <taxon>Dinophyceae</taxon>
        <taxon>Prorocentrales</taxon>
        <taxon>Prorocentraceae</taxon>
        <taxon>Prorocentrum</taxon>
    </lineage>
</organism>
<proteinExistence type="predicted"/>
<keyword evidence="2" id="KW-1185">Reference proteome</keyword>
<gene>
    <name evidence="1" type="ORF">PCOR1329_LOCUS16359</name>
</gene>
<evidence type="ECO:0008006" key="3">
    <source>
        <dbReference type="Google" id="ProtNLM"/>
    </source>
</evidence>
<dbReference type="InterPro" id="IPR029033">
    <property type="entry name" value="His_PPase_superfam"/>
</dbReference>
<dbReference type="SUPFAM" id="SSF53254">
    <property type="entry name" value="Phosphoglycerate mutase-like"/>
    <property type="match status" value="1"/>
</dbReference>
<reference evidence="1" key="1">
    <citation type="submission" date="2023-10" db="EMBL/GenBank/DDBJ databases">
        <authorList>
            <person name="Chen Y."/>
            <person name="Shah S."/>
            <person name="Dougan E. K."/>
            <person name="Thang M."/>
            <person name="Chan C."/>
        </authorList>
    </citation>
    <scope>NUCLEOTIDE SEQUENCE [LARGE SCALE GENOMIC DNA]</scope>
</reference>
<sequence>MRARRLFGSAAVPICGVAAVQHSGQQRRSRTALAQFSCRPCTCAGTPWVPRLPDKGGRTLEVLLVRHGESTNNVAMSRVAEAASSKAEFEAAWLSQRVDDPGLTELGARQAEVFAEAYGPDLRARGCVVYCSPLLRTLQTAAALAERVQCEVRVRPDLFEIGGVYTISAGGVRGGPGRSLTSGEIAERFPSYNVSALPPAGPWYQAGWETDARGRARCADVAAWLRREETRSQLDGRVLVIVCHGHFIDLLVKALLGLPDDATQDEPNTNNIFRRDVFFHSPNTSTTRLTIADDGRVQLHSFGDIGHLRVHGASSSVQVAG</sequence>
<evidence type="ECO:0000313" key="1">
    <source>
        <dbReference type="EMBL" id="CAK0811899.1"/>
    </source>
</evidence>
<dbReference type="PANTHER" id="PTHR48100">
    <property type="entry name" value="BROAD-SPECIFICITY PHOSPHATASE YOR283W-RELATED"/>
    <property type="match status" value="1"/>
</dbReference>
<protein>
    <recommendedName>
        <fullName evidence="3">Phosphoglycerate mutase (2,3-diphosphoglycerate-dependent)</fullName>
    </recommendedName>
</protein>
<dbReference type="Gene3D" id="3.40.50.1240">
    <property type="entry name" value="Phosphoglycerate mutase-like"/>
    <property type="match status" value="1"/>
</dbReference>
<evidence type="ECO:0000313" key="2">
    <source>
        <dbReference type="Proteomes" id="UP001189429"/>
    </source>
</evidence>
<comment type="caution">
    <text evidence="1">The sequence shown here is derived from an EMBL/GenBank/DDBJ whole genome shotgun (WGS) entry which is preliminary data.</text>
</comment>